<keyword evidence="8" id="KW-1185">Reference proteome</keyword>
<feature type="domain" description="F-BAR" evidence="6">
    <location>
        <begin position="68"/>
        <end position="329"/>
    </location>
</feature>
<dbReference type="GO" id="GO:0005938">
    <property type="term" value="C:cell cortex"/>
    <property type="evidence" value="ECO:0007669"/>
    <property type="project" value="UniProtKB-ARBA"/>
</dbReference>
<dbReference type="PANTHER" id="PTHR23176">
    <property type="entry name" value="RHO/RAC/CDC GTPASE-ACTIVATING PROTEIN"/>
    <property type="match status" value="1"/>
</dbReference>
<dbReference type="InterPro" id="IPR027267">
    <property type="entry name" value="AH/BAR_dom_sf"/>
</dbReference>
<gene>
    <name evidence="7" type="ORF">BCR34DRAFT_484090</name>
</gene>
<feature type="compositionally biased region" description="Polar residues" evidence="4">
    <location>
        <begin position="415"/>
        <end position="442"/>
    </location>
</feature>
<dbReference type="Pfam" id="PF00620">
    <property type="entry name" value="RhoGAP"/>
    <property type="match status" value="1"/>
</dbReference>
<dbReference type="Gene3D" id="1.20.1270.60">
    <property type="entry name" value="Arfaptin homology (AH) domain/BAR domain"/>
    <property type="match status" value="1"/>
</dbReference>
<feature type="region of interest" description="Disordered" evidence="4">
    <location>
        <begin position="1"/>
        <end position="44"/>
    </location>
</feature>
<dbReference type="SUPFAM" id="SSF48350">
    <property type="entry name" value="GTPase activation domain, GAP"/>
    <property type="match status" value="1"/>
</dbReference>
<accession>A0A1Y1ZMX6</accession>
<dbReference type="InterPro" id="IPR008936">
    <property type="entry name" value="Rho_GTPase_activation_prot"/>
</dbReference>
<keyword evidence="2 3" id="KW-0175">Coiled coil</keyword>
<feature type="compositionally biased region" description="Polar residues" evidence="4">
    <location>
        <begin position="12"/>
        <end position="28"/>
    </location>
</feature>
<evidence type="ECO:0000313" key="7">
    <source>
        <dbReference type="EMBL" id="ORY11544.1"/>
    </source>
</evidence>
<dbReference type="PROSITE" id="PS50238">
    <property type="entry name" value="RHOGAP"/>
    <property type="match status" value="1"/>
</dbReference>
<dbReference type="GO" id="GO:0005096">
    <property type="term" value="F:GTPase activator activity"/>
    <property type="evidence" value="ECO:0007669"/>
    <property type="project" value="UniProtKB-KW"/>
</dbReference>
<comment type="caution">
    <text evidence="7">The sequence shown here is derived from an EMBL/GenBank/DDBJ whole genome shotgun (WGS) entry which is preliminary data.</text>
</comment>
<organism evidence="7 8">
    <name type="scientific">Clohesyomyces aquaticus</name>
    <dbReference type="NCBI Taxonomy" id="1231657"/>
    <lineage>
        <taxon>Eukaryota</taxon>
        <taxon>Fungi</taxon>
        <taxon>Dikarya</taxon>
        <taxon>Ascomycota</taxon>
        <taxon>Pezizomycotina</taxon>
        <taxon>Dothideomycetes</taxon>
        <taxon>Pleosporomycetidae</taxon>
        <taxon>Pleosporales</taxon>
        <taxon>Lindgomycetaceae</taxon>
        <taxon>Clohesyomyces</taxon>
    </lineage>
</organism>
<dbReference type="InterPro" id="IPR050729">
    <property type="entry name" value="Rho-GAP"/>
</dbReference>
<evidence type="ECO:0000256" key="1">
    <source>
        <dbReference type="ARBA" id="ARBA00022468"/>
    </source>
</evidence>
<dbReference type="InterPro" id="IPR031160">
    <property type="entry name" value="F_BAR_dom"/>
</dbReference>
<dbReference type="PANTHER" id="PTHR23176:SF136">
    <property type="entry name" value="RHO GTPASE ACTIVATOR (RGD1)"/>
    <property type="match status" value="1"/>
</dbReference>
<feature type="compositionally biased region" description="Pro residues" evidence="4">
    <location>
        <begin position="472"/>
        <end position="484"/>
    </location>
</feature>
<dbReference type="InterPro" id="IPR000198">
    <property type="entry name" value="RhoGAP_dom"/>
</dbReference>
<evidence type="ECO:0000259" key="6">
    <source>
        <dbReference type="PROSITE" id="PS51741"/>
    </source>
</evidence>
<dbReference type="GO" id="GO:0007165">
    <property type="term" value="P:signal transduction"/>
    <property type="evidence" value="ECO:0007669"/>
    <property type="project" value="InterPro"/>
</dbReference>
<feature type="region of interest" description="Disordered" evidence="4">
    <location>
        <begin position="365"/>
        <end position="489"/>
    </location>
</feature>
<dbReference type="STRING" id="1231657.A0A1Y1ZMX6"/>
<feature type="coiled-coil region" evidence="3">
    <location>
        <begin position="186"/>
        <end position="220"/>
    </location>
</feature>
<reference evidence="7 8" key="1">
    <citation type="submission" date="2016-07" db="EMBL/GenBank/DDBJ databases">
        <title>Pervasive Adenine N6-methylation of Active Genes in Fungi.</title>
        <authorList>
            <consortium name="DOE Joint Genome Institute"/>
            <person name="Mondo S.J."/>
            <person name="Dannebaum R.O."/>
            <person name="Kuo R.C."/>
            <person name="Labutti K."/>
            <person name="Haridas S."/>
            <person name="Kuo A."/>
            <person name="Salamov A."/>
            <person name="Ahrendt S.R."/>
            <person name="Lipzen A."/>
            <person name="Sullivan W."/>
            <person name="Andreopoulos W.B."/>
            <person name="Clum A."/>
            <person name="Lindquist E."/>
            <person name="Daum C."/>
            <person name="Ramamoorthy G.K."/>
            <person name="Gryganskyi A."/>
            <person name="Culley D."/>
            <person name="Magnuson J.K."/>
            <person name="James T.Y."/>
            <person name="O'Malley M.A."/>
            <person name="Stajich J.E."/>
            <person name="Spatafora J.W."/>
            <person name="Visel A."/>
            <person name="Grigoriev I.V."/>
        </authorList>
    </citation>
    <scope>NUCLEOTIDE SEQUENCE [LARGE SCALE GENOMIC DNA]</scope>
    <source>
        <strain evidence="7 8">CBS 115471</strain>
    </source>
</reference>
<evidence type="ECO:0000259" key="5">
    <source>
        <dbReference type="PROSITE" id="PS50238"/>
    </source>
</evidence>
<dbReference type="OrthoDB" id="437889at2759"/>
<dbReference type="AlphaFoldDB" id="A0A1Y1ZMX6"/>
<evidence type="ECO:0000313" key="8">
    <source>
        <dbReference type="Proteomes" id="UP000193144"/>
    </source>
</evidence>
<feature type="region of interest" description="Disordered" evidence="4">
    <location>
        <begin position="221"/>
        <end position="247"/>
    </location>
</feature>
<keyword evidence="1" id="KW-0343">GTPase activation</keyword>
<evidence type="ECO:0000256" key="3">
    <source>
        <dbReference type="SAM" id="Coils"/>
    </source>
</evidence>
<protein>
    <submittedName>
        <fullName evidence="7">Uncharacterized protein</fullName>
    </submittedName>
</protein>
<sequence>MSALPPTLPPVESSQSSFNPDFSGNSPANGHGHGDGASVSPIEASAPAVQPFEPTPQQQDAPNLQTQKAVQDVLYSDIGVNTLLNRLKASIASARDFATFLKRRGAMEEEHAASLKKLTRLTKDNIVKPEARHESYARQFEQVMGVNERIADNGTQFGLALHIMQDNLLQLANKMDGSRKQWKQQGLAAEKKVQDAEALVEKAKAKYDQLAEDLDRVKTGDTGAGRKFGLKGPKSAQQHEEDLQRKVQAADQDYLAKVQTAQQFRKELVSTSRPQAVSALVDLVKEIDAAMTMEMQKYASFNEKLVVNNGQVVAPQGLQGAGQPPPSMNQMIYQINNDRDFDEFILKHSPKIPSVRSELQYIKHPTLSRTTPKPNPQPQSLPQSMPSERRTSLQMPPNQVPPAFTSVQPPHHSESAQMPQQYQSPTNPEPVQQPSYQSYNTSFHEKQQQQQPPPFNPPQPSYPGAQVYSPVAPNPYSQPEPDYPQGPAGQVRAQQSAGVLYNSSGPPVNPVFGVSLEELFRRDGSPVPMVVYQCIQAVDLYGLEVEGIYRIPGTSSHIQAMKALFDSDASQVDFRNPEAFQHDVNSVAGLLKQFFRELPDPLLTQEFYSKYIDAARIDDEIMRRDSMHALINALPDPNYATLRALVLHLYRVQQAQEVNRMSTANLGICWAPSIMGPHKGNNMADAGLQARVIITILDNVLQIFDED</sequence>
<dbReference type="PROSITE" id="PS51741">
    <property type="entry name" value="F_BAR"/>
    <property type="match status" value="1"/>
</dbReference>
<dbReference type="SMART" id="SM00324">
    <property type="entry name" value="RhoGAP"/>
    <property type="match status" value="1"/>
</dbReference>
<dbReference type="CDD" id="cd07652">
    <property type="entry name" value="F-BAR_Rgd1"/>
    <property type="match status" value="1"/>
</dbReference>
<dbReference type="Gene3D" id="1.10.555.10">
    <property type="entry name" value="Rho GTPase activation protein"/>
    <property type="match status" value="1"/>
</dbReference>
<feature type="domain" description="Rho-GAP" evidence="5">
    <location>
        <begin position="514"/>
        <end position="704"/>
    </location>
</feature>
<dbReference type="FunFam" id="1.20.1270.60:FF:000063">
    <property type="entry name" value="Rho GTPase activator"/>
    <property type="match status" value="1"/>
</dbReference>
<evidence type="ECO:0000256" key="4">
    <source>
        <dbReference type="SAM" id="MobiDB-lite"/>
    </source>
</evidence>
<feature type="compositionally biased region" description="Pro residues" evidence="4">
    <location>
        <begin position="451"/>
        <end position="461"/>
    </location>
</feature>
<dbReference type="SMART" id="SM00055">
    <property type="entry name" value="FCH"/>
    <property type="match status" value="1"/>
</dbReference>
<name>A0A1Y1ZMX6_9PLEO</name>
<evidence type="ECO:0000256" key="2">
    <source>
        <dbReference type="PROSITE-ProRule" id="PRU01077"/>
    </source>
</evidence>
<dbReference type="Proteomes" id="UP000193144">
    <property type="component" value="Unassembled WGS sequence"/>
</dbReference>
<dbReference type="EMBL" id="MCFA01000060">
    <property type="protein sequence ID" value="ORY11544.1"/>
    <property type="molecule type" value="Genomic_DNA"/>
</dbReference>
<dbReference type="InterPro" id="IPR001060">
    <property type="entry name" value="FCH_dom"/>
</dbReference>
<proteinExistence type="predicted"/>
<dbReference type="Pfam" id="PF00611">
    <property type="entry name" value="FCH"/>
    <property type="match status" value="1"/>
</dbReference>
<dbReference type="SUPFAM" id="SSF103657">
    <property type="entry name" value="BAR/IMD domain-like"/>
    <property type="match status" value="1"/>
</dbReference>